<keyword evidence="6 7" id="KW-0472">Membrane</keyword>
<accession>H5TCD9</accession>
<evidence type="ECO:0000313" key="10">
    <source>
        <dbReference type="Proteomes" id="UP000053586"/>
    </source>
</evidence>
<comment type="subcellular location">
    <subcellularLocation>
        <location evidence="1">Endomembrane system</location>
        <topology evidence="1">Multi-pass membrane protein</topology>
    </subcellularLocation>
</comment>
<feature type="transmembrane region" description="Helical" evidence="7">
    <location>
        <begin position="76"/>
        <end position="93"/>
    </location>
</feature>
<keyword evidence="10" id="KW-1185">Reference proteome</keyword>
<dbReference type="EMBL" id="BAET01000019">
    <property type="protein sequence ID" value="GAB55966.1"/>
    <property type="molecule type" value="Genomic_DNA"/>
</dbReference>
<evidence type="ECO:0000259" key="8">
    <source>
        <dbReference type="Pfam" id="PF04116"/>
    </source>
</evidence>
<dbReference type="OrthoDB" id="9770329at2"/>
<dbReference type="STRING" id="56804.BAE46_06720"/>
<dbReference type="InterPro" id="IPR051689">
    <property type="entry name" value="Sterol_desaturase/TMEM195"/>
</dbReference>
<evidence type="ECO:0000256" key="6">
    <source>
        <dbReference type="ARBA" id="ARBA00023136"/>
    </source>
</evidence>
<dbReference type="GO" id="GO:0008610">
    <property type="term" value="P:lipid biosynthetic process"/>
    <property type="evidence" value="ECO:0007669"/>
    <property type="project" value="InterPro"/>
</dbReference>
<comment type="caution">
    <text evidence="9">The sequence shown here is derived from an EMBL/GenBank/DDBJ whole genome shotgun (WGS) entry which is preliminary data.</text>
</comment>
<dbReference type="GO" id="GO:0016020">
    <property type="term" value="C:membrane"/>
    <property type="evidence" value="ECO:0007669"/>
    <property type="project" value="GOC"/>
</dbReference>
<protein>
    <submittedName>
        <fullName evidence="9">Alkylglycerol monooxygenase</fullName>
    </submittedName>
</protein>
<feature type="transmembrane region" description="Helical" evidence="7">
    <location>
        <begin position="132"/>
        <end position="158"/>
    </location>
</feature>
<feature type="transmembrane region" description="Helical" evidence="7">
    <location>
        <begin position="376"/>
        <end position="395"/>
    </location>
</feature>
<name>H5TCD9_9ALTE</name>
<feature type="transmembrane region" description="Helical" evidence="7">
    <location>
        <begin position="43"/>
        <end position="64"/>
    </location>
</feature>
<feature type="transmembrane region" description="Helical" evidence="7">
    <location>
        <begin position="324"/>
        <end position="343"/>
    </location>
</feature>
<sequence length="416" mass="48154">MNFILYAIPIFFLLITIELVAEKWLKTDYYRVNDAINSLSSGVLSQMTGLLKAFIPFTLYLMVFEYIQVFTLPNHWWVWVFAFIAYDFLYYWNHRLGHEVNVLWAAHVVHHSSEEYNLTTALRQTSGSILSWVFYLPLAVIGVDPVILISVGSLNLIYQFWVHTRHIPKLGWYENYFVTPSNHRVHHAQNEIYLDRNYGGVFIIWDRIFNTFQAELDDEKPIYGVRKALQSFNPLWVNMQVYTQLTRDAYRAQRWQDKISIWFRKTGWRPADVDAKYPLAKTDLSKFKKYDFALSLRAKLYAILQYTIIVGLGLIVLLSGDALVFWEQLTIISFIVFSSYSLGAFLDGKAYCTLLEAAKNISLVGLVYLITLPTAMQVGFAIAGIFALLCLVLLIRIQPLPKAQVHSNLAPKDVFK</sequence>
<keyword evidence="4" id="KW-0560">Oxidoreductase</keyword>
<dbReference type="GO" id="GO:0050479">
    <property type="term" value="F:glyceryl-ether monooxygenase activity"/>
    <property type="evidence" value="ECO:0007669"/>
    <property type="project" value="TreeGrafter"/>
</dbReference>
<dbReference type="RefSeq" id="WP_006005602.1">
    <property type="nucleotide sequence ID" value="NZ_BAET01000019.1"/>
</dbReference>
<keyword evidence="2 7" id="KW-0812">Transmembrane</keyword>
<dbReference type="PANTHER" id="PTHR21624">
    <property type="entry name" value="STEROL DESATURASE-RELATED PROTEIN"/>
    <property type="match status" value="1"/>
</dbReference>
<dbReference type="AlphaFoldDB" id="H5TCD9"/>
<dbReference type="GO" id="GO:0006643">
    <property type="term" value="P:membrane lipid metabolic process"/>
    <property type="evidence" value="ECO:0007669"/>
    <property type="project" value="TreeGrafter"/>
</dbReference>
<dbReference type="Proteomes" id="UP000053586">
    <property type="component" value="Unassembled WGS sequence"/>
</dbReference>
<organism evidence="9 10">
    <name type="scientific">Glaciecola punicea ACAM 611</name>
    <dbReference type="NCBI Taxonomy" id="1121923"/>
    <lineage>
        <taxon>Bacteria</taxon>
        <taxon>Pseudomonadati</taxon>
        <taxon>Pseudomonadota</taxon>
        <taxon>Gammaproteobacteria</taxon>
        <taxon>Alteromonadales</taxon>
        <taxon>Alteromonadaceae</taxon>
        <taxon>Glaciecola</taxon>
    </lineage>
</organism>
<dbReference type="PANTHER" id="PTHR21624:SF1">
    <property type="entry name" value="ALKYLGLYCEROL MONOOXYGENASE"/>
    <property type="match status" value="1"/>
</dbReference>
<evidence type="ECO:0000256" key="3">
    <source>
        <dbReference type="ARBA" id="ARBA00022989"/>
    </source>
</evidence>
<keyword evidence="9" id="KW-0503">Monooxygenase</keyword>
<evidence type="ECO:0000256" key="1">
    <source>
        <dbReference type="ARBA" id="ARBA00004127"/>
    </source>
</evidence>
<dbReference type="InterPro" id="IPR006694">
    <property type="entry name" value="Fatty_acid_hydroxylase"/>
</dbReference>
<keyword evidence="5" id="KW-0443">Lipid metabolism</keyword>
<proteinExistence type="predicted"/>
<evidence type="ECO:0000256" key="5">
    <source>
        <dbReference type="ARBA" id="ARBA00023098"/>
    </source>
</evidence>
<feature type="transmembrane region" description="Helical" evidence="7">
    <location>
        <begin position="298"/>
        <end position="318"/>
    </location>
</feature>
<gene>
    <name evidence="9" type="ORF">GPUN_1850</name>
</gene>
<reference evidence="9 10" key="1">
    <citation type="journal article" date="2012" name="J. Bacteriol.">
        <title>Genome sequence of proteorhodopsin-containing sea ice bacterium Glaciecola punicea ACAM 611T.</title>
        <authorList>
            <person name="Qin Q.-L."/>
            <person name="Xie B.-B."/>
            <person name="Shu Y.-L."/>
            <person name="Rong J.-C."/>
            <person name="Zhao D.-L."/>
            <person name="Zhang X.-Y."/>
            <person name="Chen X.-L."/>
            <person name="Zhou B.-C."/>
            <person name="Zhanga Y.-Z."/>
        </authorList>
    </citation>
    <scope>NUCLEOTIDE SEQUENCE [LARGE SCALE GENOMIC DNA]</scope>
    <source>
        <strain evidence="9 10">ACAM 611</strain>
    </source>
</reference>
<evidence type="ECO:0000256" key="2">
    <source>
        <dbReference type="ARBA" id="ARBA00022692"/>
    </source>
</evidence>
<dbReference type="eggNOG" id="COG3000">
    <property type="taxonomic scope" value="Bacteria"/>
</dbReference>
<evidence type="ECO:0000256" key="4">
    <source>
        <dbReference type="ARBA" id="ARBA00023002"/>
    </source>
</evidence>
<dbReference type="Pfam" id="PF04116">
    <property type="entry name" value="FA_hydroxylase"/>
    <property type="match status" value="1"/>
</dbReference>
<evidence type="ECO:0000256" key="7">
    <source>
        <dbReference type="SAM" id="Phobius"/>
    </source>
</evidence>
<keyword evidence="3 7" id="KW-1133">Transmembrane helix</keyword>
<feature type="domain" description="Fatty acid hydroxylase" evidence="8">
    <location>
        <begin position="79"/>
        <end position="211"/>
    </location>
</feature>
<evidence type="ECO:0000313" key="9">
    <source>
        <dbReference type="EMBL" id="GAB55966.1"/>
    </source>
</evidence>
<reference evidence="9 10" key="2">
    <citation type="journal article" date="2017" name="Antonie Van Leeuwenhoek">
        <title>Rhizobium rhizosphaerae sp. nov., a novel species isolated from rice rhizosphere.</title>
        <authorList>
            <person name="Zhao J.J."/>
            <person name="Zhang J."/>
            <person name="Zhang R.J."/>
            <person name="Zhang C.W."/>
            <person name="Yin H.Q."/>
            <person name="Zhang X.X."/>
        </authorList>
    </citation>
    <scope>NUCLEOTIDE SEQUENCE [LARGE SCALE GENOMIC DNA]</scope>
    <source>
        <strain evidence="9 10">ACAM 611</strain>
    </source>
</reference>
<dbReference type="GO" id="GO:0005506">
    <property type="term" value="F:iron ion binding"/>
    <property type="evidence" value="ECO:0007669"/>
    <property type="project" value="InterPro"/>
</dbReference>
<dbReference type="GO" id="GO:0012505">
    <property type="term" value="C:endomembrane system"/>
    <property type="evidence" value="ECO:0007669"/>
    <property type="project" value="UniProtKB-SubCell"/>
</dbReference>